<dbReference type="AlphaFoldDB" id="A0AB34KZC9"/>
<keyword evidence="2" id="KW-0472">Membrane</keyword>
<organism evidence="3 4">
    <name type="scientific">Cladosporium halotolerans</name>
    <dbReference type="NCBI Taxonomy" id="1052096"/>
    <lineage>
        <taxon>Eukaryota</taxon>
        <taxon>Fungi</taxon>
        <taxon>Dikarya</taxon>
        <taxon>Ascomycota</taxon>
        <taxon>Pezizomycotina</taxon>
        <taxon>Dothideomycetes</taxon>
        <taxon>Dothideomycetidae</taxon>
        <taxon>Cladosporiales</taxon>
        <taxon>Cladosporiaceae</taxon>
        <taxon>Cladosporium</taxon>
    </lineage>
</organism>
<accession>A0AB34KZC9</accession>
<keyword evidence="2" id="KW-1133">Transmembrane helix</keyword>
<evidence type="ECO:0000313" key="3">
    <source>
        <dbReference type="EMBL" id="KAL1588484.1"/>
    </source>
</evidence>
<feature type="transmembrane region" description="Helical" evidence="2">
    <location>
        <begin position="62"/>
        <end position="81"/>
    </location>
</feature>
<evidence type="ECO:0000313" key="4">
    <source>
        <dbReference type="Proteomes" id="UP000803884"/>
    </source>
</evidence>
<gene>
    <name evidence="3" type="ORF">WHR41_02993</name>
</gene>
<evidence type="ECO:0000256" key="2">
    <source>
        <dbReference type="SAM" id="Phobius"/>
    </source>
</evidence>
<proteinExistence type="predicted"/>
<dbReference type="RefSeq" id="XP_069231589.1">
    <property type="nucleotide sequence ID" value="XM_069371599.1"/>
</dbReference>
<keyword evidence="4" id="KW-1185">Reference proteome</keyword>
<dbReference type="GO" id="GO:0006487">
    <property type="term" value="P:protein N-linked glycosylation"/>
    <property type="evidence" value="ECO:0007669"/>
    <property type="project" value="TreeGrafter"/>
</dbReference>
<keyword evidence="2" id="KW-0812">Transmembrane</keyword>
<dbReference type="GO" id="GO:0046921">
    <property type="term" value="F:alpha-(1-&gt;6)-fucosyltransferase activity"/>
    <property type="evidence" value="ECO:0007669"/>
    <property type="project" value="TreeGrafter"/>
</dbReference>
<feature type="compositionally biased region" description="Low complexity" evidence="1">
    <location>
        <begin position="7"/>
        <end position="22"/>
    </location>
</feature>
<comment type="caution">
    <text evidence="3">The sequence shown here is derived from an EMBL/GenBank/DDBJ whole genome shotgun (WGS) entry which is preliminary data.</text>
</comment>
<protein>
    <submittedName>
        <fullName evidence="3">Uncharacterized protein</fullName>
    </submittedName>
</protein>
<dbReference type="PANTHER" id="PTHR13132:SF29">
    <property type="entry name" value="ALPHA-(1,6)-FUCOSYLTRANSFERASE"/>
    <property type="match status" value="1"/>
</dbReference>
<evidence type="ECO:0000256" key="1">
    <source>
        <dbReference type="SAM" id="MobiDB-lite"/>
    </source>
</evidence>
<dbReference type="EMBL" id="JAAQHG020000007">
    <property type="protein sequence ID" value="KAL1588484.1"/>
    <property type="molecule type" value="Genomic_DNA"/>
</dbReference>
<sequence length="547" mass="60077">MRDRRNTNLSTSSAGSTNSSTSAPPRASLNEKRYTSPPPDKGLLPLPVTKENKSRPLSRRNLVLRYFAALFTFLWLLHWGLSYSAWTRSTQAVPETTTTHDVKDLPEEPTALLVTDKAGEQRWTVSIPANAPFPLKAGQYQDICTQSEALSSSFAQRSRLERVKEWRRKSVYYREDPAYLDVAEAQRTGVLPASPAAGNQTCQSSMTFSMATDDVSFGKTLLLLWMSYGLAKKEGRAFFIDDSHWPYGSYTTYFLPPPSQGCTPPPRTQIVPCPHTAQHIVVSAATAPWTFGPAFKAEFATPRYGLERGNGGTNNHHTYALLRAGYEALFHLFGDDAKYVAQRTRELSHPQIALQIRRGDLHPFEYEYSRDYLPLERYASAAHRLLSRLQPHPSGEPATLLLASDDPTLPTHPDLLLALLPNALAPAQTRIQLATKAALDASSPAEPIRAPGSAYVKHVDENAGWDGGFYPSLFASLAGPQESRVRELVGRGFLLDLAVAGSGEGVVCAVSGAACRVLGVMVGWEGVGEGRWANFDDGRGWSWDGRG</sequence>
<dbReference type="PANTHER" id="PTHR13132">
    <property type="entry name" value="ALPHA- 1,6 -FUCOSYLTRANSFERASE"/>
    <property type="match status" value="1"/>
</dbReference>
<name>A0AB34KZC9_9PEZI</name>
<dbReference type="Proteomes" id="UP000803884">
    <property type="component" value="Unassembled WGS sequence"/>
</dbReference>
<dbReference type="GeneID" id="96004437"/>
<feature type="region of interest" description="Disordered" evidence="1">
    <location>
        <begin position="1"/>
        <end position="54"/>
    </location>
</feature>
<reference evidence="3 4" key="1">
    <citation type="journal article" date="2020" name="Microbiol. Resour. Announc.">
        <title>Draft Genome Sequence of a Cladosporium Species Isolated from the Mesophotic Ascidian Didemnum maculosum.</title>
        <authorList>
            <person name="Gioti A."/>
            <person name="Siaperas R."/>
            <person name="Nikolaivits E."/>
            <person name="Le Goff G."/>
            <person name="Ouazzani J."/>
            <person name="Kotoulas G."/>
            <person name="Topakas E."/>
        </authorList>
    </citation>
    <scope>NUCLEOTIDE SEQUENCE [LARGE SCALE GENOMIC DNA]</scope>
    <source>
        <strain evidence="3 4">TM138-S3</strain>
    </source>
</reference>